<evidence type="ECO:0000256" key="5">
    <source>
        <dbReference type="ARBA" id="ARBA00023136"/>
    </source>
</evidence>
<gene>
    <name evidence="7" type="ORF">K505DRAFT_194608</name>
</gene>
<feature type="non-terminal residue" evidence="7">
    <location>
        <position position="1"/>
    </location>
</feature>
<feature type="transmembrane region" description="Helical" evidence="6">
    <location>
        <begin position="26"/>
        <end position="44"/>
    </location>
</feature>
<keyword evidence="8" id="KW-1185">Reference proteome</keyword>
<dbReference type="Gene3D" id="6.10.110.10">
    <property type="match status" value="1"/>
</dbReference>
<dbReference type="InterPro" id="IPR009311">
    <property type="entry name" value="IFI6/IFI27-like"/>
</dbReference>
<dbReference type="InterPro" id="IPR038213">
    <property type="entry name" value="IFI6/IFI27-like_sf"/>
</dbReference>
<feature type="non-terminal residue" evidence="7">
    <location>
        <position position="97"/>
    </location>
</feature>
<dbReference type="OrthoDB" id="440424at2759"/>
<evidence type="ECO:0000256" key="3">
    <source>
        <dbReference type="ARBA" id="ARBA00022692"/>
    </source>
</evidence>
<dbReference type="GO" id="GO:0016020">
    <property type="term" value="C:membrane"/>
    <property type="evidence" value="ECO:0007669"/>
    <property type="project" value="UniProtKB-SubCell"/>
</dbReference>
<keyword evidence="5 6" id="KW-0472">Membrane</keyword>
<evidence type="ECO:0000313" key="7">
    <source>
        <dbReference type="EMBL" id="KAF2799546.1"/>
    </source>
</evidence>
<dbReference type="PANTHER" id="PTHR16932">
    <property type="entry name" value="INTERFERON ALPHA-INDUCIBLE PROTEIN 27"/>
    <property type="match status" value="1"/>
</dbReference>
<proteinExistence type="inferred from homology"/>
<keyword evidence="4 6" id="KW-1133">Transmembrane helix</keyword>
<dbReference type="Pfam" id="PF06140">
    <property type="entry name" value="Ifi-6-16"/>
    <property type="match status" value="1"/>
</dbReference>
<reference evidence="7" key="1">
    <citation type="journal article" date="2020" name="Stud. Mycol.">
        <title>101 Dothideomycetes genomes: a test case for predicting lifestyles and emergence of pathogens.</title>
        <authorList>
            <person name="Haridas S."/>
            <person name="Albert R."/>
            <person name="Binder M."/>
            <person name="Bloem J."/>
            <person name="Labutti K."/>
            <person name="Salamov A."/>
            <person name="Andreopoulos B."/>
            <person name="Baker S."/>
            <person name="Barry K."/>
            <person name="Bills G."/>
            <person name="Bluhm B."/>
            <person name="Cannon C."/>
            <person name="Castanera R."/>
            <person name="Culley D."/>
            <person name="Daum C."/>
            <person name="Ezra D."/>
            <person name="Gonzalez J."/>
            <person name="Henrissat B."/>
            <person name="Kuo A."/>
            <person name="Liang C."/>
            <person name="Lipzen A."/>
            <person name="Lutzoni F."/>
            <person name="Magnuson J."/>
            <person name="Mondo S."/>
            <person name="Nolan M."/>
            <person name="Ohm R."/>
            <person name="Pangilinan J."/>
            <person name="Park H.-J."/>
            <person name="Ramirez L."/>
            <person name="Alfaro M."/>
            <person name="Sun H."/>
            <person name="Tritt A."/>
            <person name="Yoshinaga Y."/>
            <person name="Zwiers L.-H."/>
            <person name="Turgeon B."/>
            <person name="Goodwin S."/>
            <person name="Spatafora J."/>
            <person name="Crous P."/>
            <person name="Grigoriev I."/>
        </authorList>
    </citation>
    <scope>NUCLEOTIDE SEQUENCE</scope>
    <source>
        <strain evidence="7">CBS 109.77</strain>
    </source>
</reference>
<dbReference type="Proteomes" id="UP000799757">
    <property type="component" value="Unassembled WGS sequence"/>
</dbReference>
<evidence type="ECO:0000313" key="8">
    <source>
        <dbReference type="Proteomes" id="UP000799757"/>
    </source>
</evidence>
<keyword evidence="3 6" id="KW-0812">Transmembrane</keyword>
<dbReference type="EMBL" id="MU001762">
    <property type="protein sequence ID" value="KAF2799546.1"/>
    <property type="molecule type" value="Genomic_DNA"/>
</dbReference>
<evidence type="ECO:0000256" key="1">
    <source>
        <dbReference type="ARBA" id="ARBA00004141"/>
    </source>
</evidence>
<dbReference type="AlphaFoldDB" id="A0A6A6XSI2"/>
<evidence type="ECO:0000256" key="4">
    <source>
        <dbReference type="ARBA" id="ARBA00022989"/>
    </source>
</evidence>
<comment type="subcellular location">
    <subcellularLocation>
        <location evidence="1">Membrane</location>
        <topology evidence="1">Multi-pass membrane protein</topology>
    </subcellularLocation>
</comment>
<accession>A0A6A6XSI2</accession>
<evidence type="ECO:0000256" key="2">
    <source>
        <dbReference type="ARBA" id="ARBA00007262"/>
    </source>
</evidence>
<sequence>IERLKNIDVKEISKALVAWCKANPKTLTIIIVAIVVSILFGALAPMMLSGIGFSAAGPVAGTIAAGWQASIGSVAAGSFFAILQSAAMGGFGVAIVS</sequence>
<comment type="similarity">
    <text evidence="2">Belongs to the IFI6/IFI27 family.</text>
</comment>
<protein>
    <submittedName>
        <fullName evidence="7">Uncharacterized protein</fullName>
    </submittedName>
</protein>
<name>A0A6A6XSI2_9PLEO</name>
<evidence type="ECO:0000256" key="6">
    <source>
        <dbReference type="SAM" id="Phobius"/>
    </source>
</evidence>
<feature type="transmembrane region" description="Helical" evidence="6">
    <location>
        <begin position="75"/>
        <end position="96"/>
    </location>
</feature>
<organism evidence="7 8">
    <name type="scientific">Melanomma pulvis-pyrius CBS 109.77</name>
    <dbReference type="NCBI Taxonomy" id="1314802"/>
    <lineage>
        <taxon>Eukaryota</taxon>
        <taxon>Fungi</taxon>
        <taxon>Dikarya</taxon>
        <taxon>Ascomycota</taxon>
        <taxon>Pezizomycotina</taxon>
        <taxon>Dothideomycetes</taxon>
        <taxon>Pleosporomycetidae</taxon>
        <taxon>Pleosporales</taxon>
        <taxon>Melanommataceae</taxon>
        <taxon>Melanomma</taxon>
    </lineage>
</organism>
<dbReference type="PANTHER" id="PTHR16932:SF18">
    <property type="entry name" value="INTERFERON, ALPHA-INDUCIBLE PROTEIN 27-LIKE 2"/>
    <property type="match status" value="1"/>
</dbReference>